<dbReference type="InterPro" id="IPR017855">
    <property type="entry name" value="SMAD-like_dom_sf"/>
</dbReference>
<evidence type="ECO:0000259" key="10">
    <source>
        <dbReference type="PROSITE" id="PS51076"/>
    </source>
</evidence>
<feature type="compositionally biased region" description="Low complexity" evidence="8">
    <location>
        <begin position="222"/>
        <end position="236"/>
    </location>
</feature>
<feature type="non-terminal residue" evidence="11">
    <location>
        <position position="1"/>
    </location>
</feature>
<comment type="subcellular location">
    <subcellularLocation>
        <location evidence="7">Cytoplasm</location>
    </subcellularLocation>
    <subcellularLocation>
        <location evidence="7">Nucleus</location>
    </subcellularLocation>
</comment>
<dbReference type="SMART" id="SM00524">
    <property type="entry name" value="DWB"/>
    <property type="match status" value="1"/>
</dbReference>
<dbReference type="InterPro" id="IPR013790">
    <property type="entry name" value="Dwarfin"/>
</dbReference>
<dbReference type="GO" id="GO:0009653">
    <property type="term" value="P:anatomical structure morphogenesis"/>
    <property type="evidence" value="ECO:0007669"/>
    <property type="project" value="TreeGrafter"/>
</dbReference>
<dbReference type="GO" id="GO:0000981">
    <property type="term" value="F:DNA-binding transcription factor activity, RNA polymerase II-specific"/>
    <property type="evidence" value="ECO:0007669"/>
    <property type="project" value="TreeGrafter"/>
</dbReference>
<dbReference type="InterPro" id="IPR001132">
    <property type="entry name" value="SMAD_dom_Dwarfin-type"/>
</dbReference>
<protein>
    <recommendedName>
        <fullName evidence="7">Mothers against decapentaplegic homolog</fullName>
        <shortName evidence="7">MAD homolog</shortName>
        <shortName evidence="7">Mothers against DPP homolog</shortName>
    </recommendedName>
    <alternativeName>
        <fullName evidence="7">SMAD family member</fullName>
    </alternativeName>
</protein>
<dbReference type="InterPro" id="IPR036578">
    <property type="entry name" value="SMAD_MH1_sf"/>
</dbReference>
<dbReference type="PROSITE" id="PS51075">
    <property type="entry name" value="MH1"/>
    <property type="match status" value="1"/>
</dbReference>
<dbReference type="OrthoDB" id="5794312at2759"/>
<feature type="domain" description="MH1" evidence="9">
    <location>
        <begin position="11"/>
        <end position="134"/>
    </location>
</feature>
<dbReference type="InterPro" id="IPR003619">
    <property type="entry name" value="MAD_homology1_Dwarfin-type"/>
</dbReference>
<evidence type="ECO:0000256" key="3">
    <source>
        <dbReference type="ARBA" id="ARBA00022833"/>
    </source>
</evidence>
<dbReference type="STRING" id="282301.A0A267GIZ9"/>
<keyword evidence="12" id="KW-1185">Reference proteome</keyword>
<dbReference type="GO" id="GO:0046872">
    <property type="term" value="F:metal ion binding"/>
    <property type="evidence" value="ECO:0007669"/>
    <property type="project" value="UniProtKB-KW"/>
</dbReference>
<evidence type="ECO:0000256" key="5">
    <source>
        <dbReference type="ARBA" id="ARBA00023163"/>
    </source>
</evidence>
<keyword evidence="2" id="KW-0479">Metal-binding</keyword>
<dbReference type="GO" id="GO:0005737">
    <property type="term" value="C:cytoplasm"/>
    <property type="evidence" value="ECO:0007669"/>
    <property type="project" value="UniProtKB-SubCell"/>
</dbReference>
<dbReference type="Pfam" id="PF03165">
    <property type="entry name" value="MH1"/>
    <property type="match status" value="1"/>
</dbReference>
<dbReference type="SUPFAM" id="SSF56366">
    <property type="entry name" value="SMAD MH1 domain"/>
    <property type="match status" value="1"/>
</dbReference>
<dbReference type="InterPro" id="IPR008984">
    <property type="entry name" value="SMAD_FHA_dom_sf"/>
</dbReference>
<accession>A0A267GIZ9</accession>
<name>A0A267GIZ9_9PLAT</name>
<sequence length="449" mass="48733">LAGLIGGAHSSSVKRLVSLAVQAQPQPPTDGAGKEKAVKSLIKRLKKNEQAKLLERALSEQNAATACVTATVGDSADPEPLHVVACRLWRWPDLQTPQELRPLEHCQHPYRSRFVGDLCVNPMHYQRLLAGATSQEPVIVYSAAAAIAAAAAAGPVFSFNGAAAGTSGSTASSPTAAGAPSPPLSVHQQLSPAAYMSEDNYSAGDPDSPLQHHHQQHHHQQHQQQQYNEHNQAMQQQLQQQLGGLLSVPYMDAEHWCSVHYYELSSRVGDAYYATSPFVTVDGGTNPSGRGRFCLGLLSNVNRTLAVEQTRRSIGSGVGLYYVNGEVHAECLSDSPVFIQSPNGNIRHNWHPATVCRIPPGCNLCVFSIRDFGNQLRQSAAKSFDEVYALTKMCTIRIAFVKGWGSEYRRQLVTATPCWIEVHLNGPLRWLDQVLSTMGSPNYGPSSIS</sequence>
<evidence type="ECO:0000256" key="4">
    <source>
        <dbReference type="ARBA" id="ARBA00023015"/>
    </source>
</evidence>
<evidence type="ECO:0000259" key="9">
    <source>
        <dbReference type="PROSITE" id="PS51075"/>
    </source>
</evidence>
<dbReference type="EMBL" id="NIVC01000334">
    <property type="protein sequence ID" value="PAA85344.1"/>
    <property type="molecule type" value="Genomic_DNA"/>
</dbReference>
<feature type="compositionally biased region" description="Low complexity" evidence="8">
    <location>
        <begin position="164"/>
        <end position="179"/>
    </location>
</feature>
<comment type="similarity">
    <text evidence="1 7">Belongs to the dwarfin/SMAD family.</text>
</comment>
<feature type="region of interest" description="Disordered" evidence="8">
    <location>
        <begin position="164"/>
        <end position="236"/>
    </location>
</feature>
<keyword evidence="3" id="KW-0862">Zinc</keyword>
<dbReference type="GO" id="GO:0030509">
    <property type="term" value="P:BMP signaling pathway"/>
    <property type="evidence" value="ECO:0007669"/>
    <property type="project" value="TreeGrafter"/>
</dbReference>
<dbReference type="Gene3D" id="2.60.200.10">
    <property type="match status" value="1"/>
</dbReference>
<proteinExistence type="inferred from homology"/>
<dbReference type="PROSITE" id="PS51076">
    <property type="entry name" value="MH2"/>
    <property type="match status" value="1"/>
</dbReference>
<evidence type="ECO:0000256" key="1">
    <source>
        <dbReference type="ARBA" id="ARBA00005545"/>
    </source>
</evidence>
<comment type="caution">
    <text evidence="11">The sequence shown here is derived from an EMBL/GenBank/DDBJ whole genome shotgun (WGS) entry which is preliminary data.</text>
</comment>
<evidence type="ECO:0000256" key="7">
    <source>
        <dbReference type="RuleBase" id="RU361195"/>
    </source>
</evidence>
<keyword evidence="4 7" id="KW-0805">Transcription regulation</keyword>
<keyword evidence="7" id="KW-0963">Cytoplasm</keyword>
<evidence type="ECO:0000256" key="2">
    <source>
        <dbReference type="ARBA" id="ARBA00022723"/>
    </source>
</evidence>
<dbReference type="GO" id="GO:0060395">
    <property type="term" value="P:SMAD protein signal transduction"/>
    <property type="evidence" value="ECO:0007669"/>
    <property type="project" value="TreeGrafter"/>
</dbReference>
<dbReference type="Pfam" id="PF03166">
    <property type="entry name" value="MH2"/>
    <property type="match status" value="1"/>
</dbReference>
<organism evidence="11 12">
    <name type="scientific">Macrostomum lignano</name>
    <dbReference type="NCBI Taxonomy" id="282301"/>
    <lineage>
        <taxon>Eukaryota</taxon>
        <taxon>Metazoa</taxon>
        <taxon>Spiralia</taxon>
        <taxon>Lophotrochozoa</taxon>
        <taxon>Platyhelminthes</taxon>
        <taxon>Rhabditophora</taxon>
        <taxon>Macrostomorpha</taxon>
        <taxon>Macrostomida</taxon>
        <taxon>Macrostomidae</taxon>
        <taxon>Macrostomum</taxon>
    </lineage>
</organism>
<dbReference type="SMART" id="SM00523">
    <property type="entry name" value="DWA"/>
    <property type="match status" value="1"/>
</dbReference>
<reference evidence="11 12" key="1">
    <citation type="submission" date="2017-06" db="EMBL/GenBank/DDBJ databases">
        <title>A platform for efficient transgenesis in Macrostomum lignano, a flatworm model organism for stem cell research.</title>
        <authorList>
            <person name="Berezikov E."/>
        </authorList>
    </citation>
    <scope>NUCLEOTIDE SEQUENCE [LARGE SCALE GENOMIC DNA]</scope>
    <source>
        <strain evidence="11">DV1</strain>
        <tissue evidence="11">Whole organism</tissue>
    </source>
</reference>
<keyword evidence="5 7" id="KW-0804">Transcription</keyword>
<dbReference type="Proteomes" id="UP000215902">
    <property type="component" value="Unassembled WGS sequence"/>
</dbReference>
<dbReference type="GO" id="GO:0071144">
    <property type="term" value="C:heteromeric SMAD protein complex"/>
    <property type="evidence" value="ECO:0007669"/>
    <property type="project" value="TreeGrafter"/>
</dbReference>
<dbReference type="GO" id="GO:0000978">
    <property type="term" value="F:RNA polymerase II cis-regulatory region sequence-specific DNA binding"/>
    <property type="evidence" value="ECO:0007669"/>
    <property type="project" value="TreeGrafter"/>
</dbReference>
<dbReference type="GO" id="GO:0070411">
    <property type="term" value="F:I-SMAD binding"/>
    <property type="evidence" value="ECO:0007669"/>
    <property type="project" value="TreeGrafter"/>
</dbReference>
<feature type="compositionally biased region" description="Basic residues" evidence="8">
    <location>
        <begin position="211"/>
        <end position="221"/>
    </location>
</feature>
<gene>
    <name evidence="11" type="ORF">BOX15_Mlig013934g2</name>
</gene>
<dbReference type="AlphaFoldDB" id="A0A267GIZ9"/>
<dbReference type="InterPro" id="IPR013019">
    <property type="entry name" value="MAD_homology_MH1"/>
</dbReference>
<dbReference type="SUPFAM" id="SSF49879">
    <property type="entry name" value="SMAD/FHA domain"/>
    <property type="match status" value="1"/>
</dbReference>
<keyword evidence="6 7" id="KW-0539">Nucleus</keyword>
<dbReference type="Gene3D" id="3.90.520.10">
    <property type="entry name" value="SMAD MH1 domain"/>
    <property type="match status" value="1"/>
</dbReference>
<feature type="domain" description="MH2" evidence="10">
    <location>
        <begin position="256"/>
        <end position="449"/>
    </location>
</feature>
<dbReference type="PANTHER" id="PTHR13703">
    <property type="entry name" value="SMAD"/>
    <property type="match status" value="1"/>
</dbReference>
<dbReference type="GO" id="GO:0030154">
    <property type="term" value="P:cell differentiation"/>
    <property type="evidence" value="ECO:0007669"/>
    <property type="project" value="TreeGrafter"/>
</dbReference>
<evidence type="ECO:0000256" key="8">
    <source>
        <dbReference type="SAM" id="MobiDB-lite"/>
    </source>
</evidence>
<evidence type="ECO:0000256" key="6">
    <source>
        <dbReference type="ARBA" id="ARBA00023242"/>
    </source>
</evidence>
<evidence type="ECO:0000313" key="11">
    <source>
        <dbReference type="EMBL" id="PAA85344.1"/>
    </source>
</evidence>
<evidence type="ECO:0000313" key="12">
    <source>
        <dbReference type="Proteomes" id="UP000215902"/>
    </source>
</evidence>